<dbReference type="PaxDb" id="67767-A0A0J7L4Y5"/>
<evidence type="ECO:0000313" key="2">
    <source>
        <dbReference type="EMBL" id="KMQ97598.1"/>
    </source>
</evidence>
<protein>
    <submittedName>
        <fullName evidence="2">General transcription factor 3c polypeptide 6</fullName>
    </submittedName>
</protein>
<evidence type="ECO:0000259" key="1">
    <source>
        <dbReference type="Pfam" id="PF10419"/>
    </source>
</evidence>
<dbReference type="Pfam" id="PF10419">
    <property type="entry name" value="TFIIIC_sub6"/>
    <property type="match status" value="1"/>
</dbReference>
<dbReference type="AlphaFoldDB" id="A0A0J7L4Y5"/>
<reference evidence="2 3" key="1">
    <citation type="submission" date="2015-04" db="EMBL/GenBank/DDBJ databases">
        <title>Lasius niger genome sequencing.</title>
        <authorList>
            <person name="Konorov E.A."/>
            <person name="Nikitin M.A."/>
            <person name="Kirill M.V."/>
            <person name="Chang P."/>
        </authorList>
    </citation>
    <scope>NUCLEOTIDE SEQUENCE [LARGE SCALE GENOMIC DNA]</scope>
    <source>
        <tissue evidence="2">Whole</tissue>
    </source>
</reference>
<dbReference type="OrthoDB" id="1877767at2759"/>
<evidence type="ECO:0000313" key="3">
    <source>
        <dbReference type="Proteomes" id="UP000036403"/>
    </source>
</evidence>
<dbReference type="InterPro" id="IPR042771">
    <property type="entry name" value="GTF3C6-like"/>
</dbReference>
<organism evidence="2 3">
    <name type="scientific">Lasius niger</name>
    <name type="common">Black garden ant</name>
    <dbReference type="NCBI Taxonomy" id="67767"/>
    <lineage>
        <taxon>Eukaryota</taxon>
        <taxon>Metazoa</taxon>
        <taxon>Ecdysozoa</taxon>
        <taxon>Arthropoda</taxon>
        <taxon>Hexapoda</taxon>
        <taxon>Insecta</taxon>
        <taxon>Pterygota</taxon>
        <taxon>Neoptera</taxon>
        <taxon>Endopterygota</taxon>
        <taxon>Hymenoptera</taxon>
        <taxon>Apocrita</taxon>
        <taxon>Aculeata</taxon>
        <taxon>Formicoidea</taxon>
        <taxon>Formicidae</taxon>
        <taxon>Formicinae</taxon>
        <taxon>Lasius</taxon>
        <taxon>Lasius</taxon>
    </lineage>
</organism>
<dbReference type="Proteomes" id="UP000036403">
    <property type="component" value="Unassembled WGS sequence"/>
</dbReference>
<comment type="caution">
    <text evidence="2">The sequence shown here is derived from an EMBL/GenBank/DDBJ whole genome shotgun (WGS) entry which is preliminary data.</text>
</comment>
<dbReference type="PANTHER" id="PTHR21860:SF2">
    <property type="entry name" value="GENERAL TRANSCRIPTION FACTOR 3C POLYPEPTIDE 6"/>
    <property type="match status" value="1"/>
</dbReference>
<name>A0A0J7L4Y5_LASNI</name>
<dbReference type="EMBL" id="LBMM01000739">
    <property type="protein sequence ID" value="KMQ97598.1"/>
    <property type="molecule type" value="Genomic_DNA"/>
</dbReference>
<dbReference type="GO" id="GO:0000127">
    <property type="term" value="C:transcription factor TFIIIC complex"/>
    <property type="evidence" value="ECO:0007669"/>
    <property type="project" value="TreeGrafter"/>
</dbReference>
<feature type="domain" description="Transcription factor TFIIIC triple barrel" evidence="1">
    <location>
        <begin position="10"/>
        <end position="105"/>
    </location>
</feature>
<dbReference type="GO" id="GO:0006383">
    <property type="term" value="P:transcription by RNA polymerase III"/>
    <property type="evidence" value="ECO:0007669"/>
    <property type="project" value="InterPro"/>
</dbReference>
<dbReference type="Gene3D" id="2.60.40.4370">
    <property type="match status" value="1"/>
</dbReference>
<proteinExistence type="predicted"/>
<dbReference type="STRING" id="67767.A0A0J7L4Y5"/>
<dbReference type="InterPro" id="IPR019481">
    <property type="entry name" value="TFIIIC_triple_barrel"/>
</dbReference>
<sequence length="197" mass="23005">MQSDDELPEDEEEMLVYVEFEGLVGSNVLNNEELQLDMIGIDTEHPTMQINGRFYEGTYEDTTGTYMFFEKDDDPRVDDVVFDKVPTLKYFAKTRKVLKMQRVFTKPRVEVLGDSEHDSCIPNIDTLSQAGVPPKYQEEALQYWNKIRDDRLEELSTFLEKQKIREEKKSKGIVPDSESDEDNLCIPYKIKEKLDKT</sequence>
<dbReference type="PANTHER" id="PTHR21860">
    <property type="entry name" value="TRANSCRIPTION INITIATION FACTOR IIIC TFIIIC , POLYPEPTIDE 6-RELATED"/>
    <property type="match status" value="1"/>
</dbReference>
<gene>
    <name evidence="2" type="ORF">RF55_2059</name>
</gene>
<accession>A0A0J7L4Y5</accession>
<keyword evidence="3" id="KW-1185">Reference proteome</keyword>